<name>A0A8K0JRI8_9TREE</name>
<keyword evidence="3" id="KW-1185">Reference proteome</keyword>
<evidence type="ECO:0000256" key="1">
    <source>
        <dbReference type="SAM" id="MobiDB-lite"/>
    </source>
</evidence>
<dbReference type="EMBL" id="JABELV010000005">
    <property type="protein sequence ID" value="KAG7575326.1"/>
    <property type="molecule type" value="Genomic_DNA"/>
</dbReference>
<organism evidence="2 3">
    <name type="scientific">Filobasidium floriforme</name>
    <dbReference type="NCBI Taxonomy" id="5210"/>
    <lineage>
        <taxon>Eukaryota</taxon>
        <taxon>Fungi</taxon>
        <taxon>Dikarya</taxon>
        <taxon>Basidiomycota</taxon>
        <taxon>Agaricomycotina</taxon>
        <taxon>Tremellomycetes</taxon>
        <taxon>Filobasidiales</taxon>
        <taxon>Filobasidiaceae</taxon>
        <taxon>Filobasidium</taxon>
    </lineage>
</organism>
<feature type="region of interest" description="Disordered" evidence="1">
    <location>
        <begin position="175"/>
        <end position="253"/>
    </location>
</feature>
<reference evidence="2" key="1">
    <citation type="submission" date="2020-04" db="EMBL/GenBank/DDBJ databases">
        <title>Analysis of mating type loci in Filobasidium floriforme.</title>
        <authorList>
            <person name="Nowrousian M."/>
        </authorList>
    </citation>
    <scope>NUCLEOTIDE SEQUENCE</scope>
    <source>
        <strain evidence="2">CBS 6242</strain>
    </source>
</reference>
<gene>
    <name evidence="2" type="ORF">FFLO_00490</name>
</gene>
<proteinExistence type="predicted"/>
<accession>A0A8K0JRI8</accession>
<sequence length="506" mass="57855">MHLRPYFSSSARSRHQHCVALPAVAVMPFLTELQAFLFEADRGRYELNALRLATTGSSRHQLGVALAELNQVKTGAERQWTLFYLLRTTSTMDETANLYKGLLRYLYEGDHWIDGLGVDQYLIEIEYERHFADRRESLDLPRNWIALAKNRLTARWAAKAEELAAQQILPAVPNVKPEDKADVKKRRKPAETGEKPSKRRSLSNPSDLAPASKPIEQADSEQPLATQKRKKKSKRFQEDEEGQEEPAVPRTLWDAVVDDEYRKMIDTAESGHNVLPPNLDEFPTETGPHDWPEGDTLHWFEIVQQACANIKLLTLPLSYPDLVKQAGRRKPKKAQQKYTPEEVEQWERVVKEWDAAMVDLPQIRGNAIIRTNDGEIVLYKLDNALTKGWEDPEVGAKFIAHLTDSLETLREKWNGPLPLPGKSDTRHHALEEMRAKYGADNVGVWHFAFWIAQGQPHRGPVISSQCHGLNNVWRFEPASRFLEAMAPWQQAAAMLFRLLEPKSCKR</sequence>
<evidence type="ECO:0000313" key="2">
    <source>
        <dbReference type="EMBL" id="KAG7575326.1"/>
    </source>
</evidence>
<comment type="caution">
    <text evidence="2">The sequence shown here is derived from an EMBL/GenBank/DDBJ whole genome shotgun (WGS) entry which is preliminary data.</text>
</comment>
<dbReference type="AlphaFoldDB" id="A0A8K0JRI8"/>
<evidence type="ECO:0000313" key="3">
    <source>
        <dbReference type="Proteomes" id="UP000812966"/>
    </source>
</evidence>
<dbReference type="Proteomes" id="UP000812966">
    <property type="component" value="Unassembled WGS sequence"/>
</dbReference>
<protein>
    <submittedName>
        <fullName evidence="2">Uncharacterized protein</fullName>
    </submittedName>
</protein>